<evidence type="ECO:0000313" key="2">
    <source>
        <dbReference type="EMBL" id="KXA93892.1"/>
    </source>
</evidence>
<accession>A0A133UI49</accession>
<comment type="caution">
    <text evidence="2">The sequence shown here is derived from an EMBL/GenBank/DDBJ whole genome shotgun (WGS) entry which is preliminary data.</text>
</comment>
<sequence length="326" mass="37493">MKGKDDMIEIWFSSREDAEEMAENLSDFGRPERLERIETVHEETEYLALTYEEACERLEELSESMEGEENFAQRLAEALSITKSLFESSDYEKILACETRRGAEKRLYEVVDELENLKDLSEGIERSVREALEGAREGEEQEIEFPGEVFDDFGEYSFSKSFLIDPVLDSVLEYGREDDPLESFTCDVHLDVTPVSDRFDDVEKRIDLDAMVIHGLKLGVEHVLHFEEVMDSLEGLRPVNSPKEVYYGFLTLRMIAGEILSAVRGRRKARYDEFVDEVVERVNTTVRGGEAEEVFPHTTREAVESIVKELKRAGYVRKKGNKISEV</sequence>
<dbReference type="EMBL" id="LHXO01000095">
    <property type="protein sequence ID" value="KXA93892.1"/>
    <property type="molecule type" value="Genomic_DNA"/>
</dbReference>
<name>A0A133UI49_9EURY</name>
<feature type="coiled-coil region" evidence="1">
    <location>
        <begin position="48"/>
        <end position="120"/>
    </location>
</feature>
<organism evidence="2 3">
    <name type="scientific">candidate division MSBL1 archaeon SCGC-AAA259E19</name>
    <dbReference type="NCBI Taxonomy" id="1698264"/>
    <lineage>
        <taxon>Archaea</taxon>
        <taxon>Methanobacteriati</taxon>
        <taxon>Methanobacteriota</taxon>
        <taxon>candidate division MSBL1</taxon>
    </lineage>
</organism>
<keyword evidence="1" id="KW-0175">Coiled coil</keyword>
<dbReference type="Proteomes" id="UP000070284">
    <property type="component" value="Unassembled WGS sequence"/>
</dbReference>
<evidence type="ECO:0000313" key="3">
    <source>
        <dbReference type="Proteomes" id="UP000070284"/>
    </source>
</evidence>
<proteinExistence type="predicted"/>
<dbReference type="AlphaFoldDB" id="A0A133UI49"/>
<keyword evidence="3" id="KW-1185">Reference proteome</keyword>
<evidence type="ECO:0000256" key="1">
    <source>
        <dbReference type="SAM" id="Coils"/>
    </source>
</evidence>
<reference evidence="2 3" key="1">
    <citation type="journal article" date="2016" name="Sci. Rep.">
        <title>Metabolic traits of an uncultured archaeal lineage -MSBL1- from brine pools of the Red Sea.</title>
        <authorList>
            <person name="Mwirichia R."/>
            <person name="Alam I."/>
            <person name="Rashid M."/>
            <person name="Vinu M."/>
            <person name="Ba-Alawi W."/>
            <person name="Anthony Kamau A."/>
            <person name="Kamanda Ngugi D."/>
            <person name="Goker M."/>
            <person name="Klenk H.P."/>
            <person name="Bajic V."/>
            <person name="Stingl U."/>
        </authorList>
    </citation>
    <scope>NUCLEOTIDE SEQUENCE [LARGE SCALE GENOMIC DNA]</scope>
    <source>
        <strain evidence="2">SCGC-AAA259E19</strain>
    </source>
</reference>
<gene>
    <name evidence="2" type="ORF">AKJ65_05810</name>
</gene>
<protein>
    <submittedName>
        <fullName evidence="2">Uncharacterized protein</fullName>
    </submittedName>
</protein>